<evidence type="ECO:0000256" key="2">
    <source>
        <dbReference type="ARBA" id="ARBA00023002"/>
    </source>
</evidence>
<proteinExistence type="inferred from homology"/>
<evidence type="ECO:0000259" key="3">
    <source>
        <dbReference type="Pfam" id="PF01408"/>
    </source>
</evidence>
<evidence type="ECO:0000313" key="6">
    <source>
        <dbReference type="Proteomes" id="UP001056336"/>
    </source>
</evidence>
<feature type="domain" description="Gfo/Idh/MocA-like oxidoreductase N-terminal" evidence="3">
    <location>
        <begin position="7"/>
        <end position="122"/>
    </location>
</feature>
<reference evidence="5" key="1">
    <citation type="journal article" date="2018" name="Int. J. Syst. Evol. Microbiol.">
        <title>Jatrophihabitans telluris sp. nov., isolated from sediment soil of lava forest wetlands and the emended description of the genus Jatrophihabitans.</title>
        <authorList>
            <person name="Lee K.C."/>
            <person name="Suh M.K."/>
            <person name="Eom M.K."/>
            <person name="Kim K.K."/>
            <person name="Kim J.S."/>
            <person name="Kim D.S."/>
            <person name="Ko S.H."/>
            <person name="Shin Y.K."/>
            <person name="Lee J.S."/>
        </authorList>
    </citation>
    <scope>NUCLEOTIDE SEQUENCE</scope>
    <source>
        <strain evidence="5">N237</strain>
    </source>
</reference>
<dbReference type="InterPro" id="IPR004104">
    <property type="entry name" value="Gfo/Idh/MocA-like_OxRdtase_C"/>
</dbReference>
<name>A0ABY4R282_9ACTN</name>
<dbReference type="Pfam" id="PF01408">
    <property type="entry name" value="GFO_IDH_MocA"/>
    <property type="match status" value="1"/>
</dbReference>
<dbReference type="InterPro" id="IPR051317">
    <property type="entry name" value="Gfo/Idh/MocA_oxidoreduct"/>
</dbReference>
<dbReference type="InterPro" id="IPR036291">
    <property type="entry name" value="NAD(P)-bd_dom_sf"/>
</dbReference>
<gene>
    <name evidence="5" type="ORF">M6D93_05635</name>
</gene>
<accession>A0ABY4R282</accession>
<feature type="domain" description="Gfo/Idh/MocA-like oxidoreductase C-terminal" evidence="4">
    <location>
        <begin position="138"/>
        <end position="346"/>
    </location>
</feature>
<keyword evidence="2" id="KW-0560">Oxidoreductase</keyword>
<dbReference type="Proteomes" id="UP001056336">
    <property type="component" value="Chromosome"/>
</dbReference>
<reference evidence="5" key="2">
    <citation type="submission" date="2022-05" db="EMBL/GenBank/DDBJ databases">
        <authorList>
            <person name="Kim J.-S."/>
            <person name="Lee K."/>
            <person name="Suh M."/>
            <person name="Eom M."/>
            <person name="Kim J.-S."/>
            <person name="Kim D.-S."/>
            <person name="Ko S.-H."/>
            <person name="Shin Y."/>
            <person name="Lee J.-S."/>
        </authorList>
    </citation>
    <scope>NUCLEOTIDE SEQUENCE</scope>
    <source>
        <strain evidence="5">N237</strain>
    </source>
</reference>
<dbReference type="SUPFAM" id="SSF51735">
    <property type="entry name" value="NAD(P)-binding Rossmann-fold domains"/>
    <property type="match status" value="1"/>
</dbReference>
<evidence type="ECO:0000313" key="5">
    <source>
        <dbReference type="EMBL" id="UQX89488.1"/>
    </source>
</evidence>
<protein>
    <submittedName>
        <fullName evidence="5">Gfo/Idh/MocA family oxidoreductase</fullName>
    </submittedName>
</protein>
<evidence type="ECO:0000256" key="1">
    <source>
        <dbReference type="ARBA" id="ARBA00010928"/>
    </source>
</evidence>
<dbReference type="Gene3D" id="3.30.360.10">
    <property type="entry name" value="Dihydrodipicolinate Reductase, domain 2"/>
    <property type="match status" value="1"/>
</dbReference>
<dbReference type="SUPFAM" id="SSF55347">
    <property type="entry name" value="Glyceraldehyde-3-phosphate dehydrogenase-like, C-terminal domain"/>
    <property type="match status" value="1"/>
</dbReference>
<comment type="similarity">
    <text evidence="1">Belongs to the Gfo/Idh/MocA family.</text>
</comment>
<dbReference type="EMBL" id="CP097332">
    <property type="protein sequence ID" value="UQX89488.1"/>
    <property type="molecule type" value="Genomic_DNA"/>
</dbReference>
<dbReference type="Gene3D" id="3.40.50.720">
    <property type="entry name" value="NAD(P)-binding Rossmann-like Domain"/>
    <property type="match status" value="1"/>
</dbReference>
<sequence length="350" mass="37370">MTTPVLRAGVLGFGFAGRIFHAPFLRAAGFEVAGISTGTAERIAQARQEYPDADIVSSAAELIGREDLDLIVVATPNSSHVPLGIAALRAGHDVVVDKPVAATVADARELVDVAEETGAILATFQSRRFDSDFTTVRQVLRSGELGEVYRFESRYERWRPDLRENWRESGDPAEAGGLLYDLGAHLIDQFIALFGVPDTVYAELSARRSGSAVDDDVLLNLKAGGISGQLWMSAVAADAGPRFRILGSAGAFVKHGMDPQEDALLAGLRPGQVGESWGIEPETSWGRIGAGQQWRTVPSLPGDYTEFYRQLARAMAGDGEVPVDPRDSVDGLRVIAAAQRSAAAGTVEPV</sequence>
<dbReference type="RefSeq" id="WP_249773384.1">
    <property type="nucleotide sequence ID" value="NZ_CP097332.1"/>
</dbReference>
<dbReference type="PANTHER" id="PTHR43708:SF5">
    <property type="entry name" value="CONSERVED EXPRESSED OXIDOREDUCTASE (EUROFUNG)-RELATED"/>
    <property type="match status" value="1"/>
</dbReference>
<organism evidence="5 6">
    <name type="scientific">Jatrophihabitans telluris</name>
    <dbReference type="NCBI Taxonomy" id="2038343"/>
    <lineage>
        <taxon>Bacteria</taxon>
        <taxon>Bacillati</taxon>
        <taxon>Actinomycetota</taxon>
        <taxon>Actinomycetes</taxon>
        <taxon>Jatrophihabitantales</taxon>
        <taxon>Jatrophihabitantaceae</taxon>
        <taxon>Jatrophihabitans</taxon>
    </lineage>
</organism>
<keyword evidence="6" id="KW-1185">Reference proteome</keyword>
<dbReference type="InterPro" id="IPR000683">
    <property type="entry name" value="Gfo/Idh/MocA-like_OxRdtase_N"/>
</dbReference>
<dbReference type="Pfam" id="PF02894">
    <property type="entry name" value="GFO_IDH_MocA_C"/>
    <property type="match status" value="1"/>
</dbReference>
<evidence type="ECO:0000259" key="4">
    <source>
        <dbReference type="Pfam" id="PF02894"/>
    </source>
</evidence>
<dbReference type="PANTHER" id="PTHR43708">
    <property type="entry name" value="CONSERVED EXPRESSED OXIDOREDUCTASE (EUROFUNG)"/>
    <property type="match status" value="1"/>
</dbReference>